<evidence type="ECO:0000313" key="9">
    <source>
        <dbReference type="Proteomes" id="UP000192042"/>
    </source>
</evidence>
<dbReference type="OrthoDB" id="9792521at2"/>
<dbReference type="InterPro" id="IPR006664">
    <property type="entry name" value="OMP_bac"/>
</dbReference>
<dbReference type="PRINTS" id="PR01021">
    <property type="entry name" value="OMPADOMAIN"/>
</dbReference>
<dbReference type="Pfam" id="PF00691">
    <property type="entry name" value="OmpA"/>
    <property type="match status" value="1"/>
</dbReference>
<evidence type="ECO:0000256" key="4">
    <source>
        <dbReference type="PROSITE-ProRule" id="PRU00473"/>
    </source>
</evidence>
<dbReference type="InterPro" id="IPR050330">
    <property type="entry name" value="Bact_OuterMem_StrucFunc"/>
</dbReference>
<feature type="compositionally biased region" description="Polar residues" evidence="5">
    <location>
        <begin position="262"/>
        <end position="275"/>
    </location>
</feature>
<dbReference type="PROSITE" id="PS51123">
    <property type="entry name" value="OMPA_2"/>
    <property type="match status" value="1"/>
</dbReference>
<dbReference type="KEGG" id="nja:NSJP_1969"/>
<feature type="transmembrane region" description="Helical" evidence="6">
    <location>
        <begin position="26"/>
        <end position="46"/>
    </location>
</feature>
<feature type="compositionally biased region" description="Polar residues" evidence="5">
    <location>
        <begin position="223"/>
        <end position="249"/>
    </location>
</feature>
<dbReference type="STRING" id="1325564.NSJP_1969"/>
<feature type="domain" description="OmpA-like" evidence="7">
    <location>
        <begin position="94"/>
        <end position="210"/>
    </location>
</feature>
<keyword evidence="2 4" id="KW-0472">Membrane</keyword>
<dbReference type="AlphaFoldDB" id="A0A1W1I5D7"/>
<evidence type="ECO:0000256" key="2">
    <source>
        <dbReference type="ARBA" id="ARBA00023136"/>
    </source>
</evidence>
<keyword evidence="3" id="KW-0998">Cell outer membrane</keyword>
<dbReference type="Proteomes" id="UP000192042">
    <property type="component" value="Chromosome I"/>
</dbReference>
<evidence type="ECO:0000259" key="7">
    <source>
        <dbReference type="PROSITE" id="PS51123"/>
    </source>
</evidence>
<organism evidence="8 9">
    <name type="scientific">Nitrospira japonica</name>
    <dbReference type="NCBI Taxonomy" id="1325564"/>
    <lineage>
        <taxon>Bacteria</taxon>
        <taxon>Pseudomonadati</taxon>
        <taxon>Nitrospirota</taxon>
        <taxon>Nitrospiria</taxon>
        <taxon>Nitrospirales</taxon>
        <taxon>Nitrospiraceae</taxon>
        <taxon>Nitrospira</taxon>
    </lineage>
</organism>
<proteinExistence type="predicted"/>
<dbReference type="CDD" id="cd07185">
    <property type="entry name" value="OmpA_C-like"/>
    <property type="match status" value="1"/>
</dbReference>
<evidence type="ECO:0000256" key="5">
    <source>
        <dbReference type="SAM" id="MobiDB-lite"/>
    </source>
</evidence>
<protein>
    <recommendedName>
        <fullName evidence="7">OmpA-like domain-containing protein</fullName>
    </recommendedName>
</protein>
<dbReference type="InterPro" id="IPR036737">
    <property type="entry name" value="OmpA-like_sf"/>
</dbReference>
<dbReference type="EMBL" id="LT828648">
    <property type="protein sequence ID" value="SLM48141.1"/>
    <property type="molecule type" value="Genomic_DNA"/>
</dbReference>
<gene>
    <name evidence="8" type="ORF">NSJP_1969</name>
</gene>
<evidence type="ECO:0000313" key="8">
    <source>
        <dbReference type="EMBL" id="SLM48141.1"/>
    </source>
</evidence>
<keyword evidence="9" id="KW-1185">Reference proteome</keyword>
<feature type="region of interest" description="Disordered" evidence="5">
    <location>
        <begin position="213"/>
        <end position="275"/>
    </location>
</feature>
<evidence type="ECO:0000256" key="6">
    <source>
        <dbReference type="SAM" id="Phobius"/>
    </source>
</evidence>
<comment type="subcellular location">
    <subcellularLocation>
        <location evidence="1">Cell outer membrane</location>
    </subcellularLocation>
</comment>
<accession>A0A1W1I5D7</accession>
<dbReference type="InterPro" id="IPR006665">
    <property type="entry name" value="OmpA-like"/>
</dbReference>
<evidence type="ECO:0000256" key="3">
    <source>
        <dbReference type="ARBA" id="ARBA00023237"/>
    </source>
</evidence>
<dbReference type="Gene3D" id="3.30.1330.60">
    <property type="entry name" value="OmpA-like domain"/>
    <property type="match status" value="1"/>
</dbReference>
<sequence>MSKSPSQVTSGPITPVISGPKKDKEVLLFSGLIVSLAVIIGGFWYYSSIEHTTAAVPDRLTGTEVSNALKGTVQPVATPVSLPATKSQEASQTPSAPDIIHRDLYFEVGRKGLTDEAKSIIQQQAVLLTNDGDLGVLVQGYTDRQGSAGYNLALGLKRAEAVKTELMSAGVAEHQIKTVSLGKEGVLCIDNSDVCRQMNRRVHLEIRTIGQEHMAPPVIATTPEPSASVETTQASAEPQPSSEDQSSLSEILIPSAGAAQPSDPNGTTLEPASGS</sequence>
<evidence type="ECO:0000256" key="1">
    <source>
        <dbReference type="ARBA" id="ARBA00004442"/>
    </source>
</evidence>
<reference evidence="8 9" key="1">
    <citation type="submission" date="2017-03" db="EMBL/GenBank/DDBJ databases">
        <authorList>
            <person name="Afonso C.L."/>
            <person name="Miller P.J."/>
            <person name="Scott M.A."/>
            <person name="Spackman E."/>
            <person name="Goraichik I."/>
            <person name="Dimitrov K.M."/>
            <person name="Suarez D.L."/>
            <person name="Swayne D.E."/>
        </authorList>
    </citation>
    <scope>NUCLEOTIDE SEQUENCE [LARGE SCALE GENOMIC DNA]</scope>
    <source>
        <strain evidence="8">Genome sequencing of Nitrospira japonica strain NJ11</strain>
    </source>
</reference>
<dbReference type="SUPFAM" id="SSF103088">
    <property type="entry name" value="OmpA-like"/>
    <property type="match status" value="1"/>
</dbReference>
<dbReference type="GO" id="GO:0009279">
    <property type="term" value="C:cell outer membrane"/>
    <property type="evidence" value="ECO:0007669"/>
    <property type="project" value="UniProtKB-SubCell"/>
</dbReference>
<dbReference type="PANTHER" id="PTHR30329:SF21">
    <property type="entry name" value="LIPOPROTEIN YIAD-RELATED"/>
    <property type="match status" value="1"/>
</dbReference>
<dbReference type="RefSeq" id="WP_080886564.1">
    <property type="nucleotide sequence ID" value="NZ_LT828648.1"/>
</dbReference>
<keyword evidence="6" id="KW-1133">Transmembrane helix</keyword>
<keyword evidence="6" id="KW-0812">Transmembrane</keyword>
<name>A0A1W1I5D7_9BACT</name>
<dbReference type="PANTHER" id="PTHR30329">
    <property type="entry name" value="STATOR ELEMENT OF FLAGELLAR MOTOR COMPLEX"/>
    <property type="match status" value="1"/>
</dbReference>